<feature type="compositionally biased region" description="Acidic residues" evidence="1">
    <location>
        <begin position="347"/>
        <end position="356"/>
    </location>
</feature>
<feature type="signal peptide" evidence="3">
    <location>
        <begin position="1"/>
        <end position="31"/>
    </location>
</feature>
<organism evidence="5 6">
    <name type="scientific">Streptomyces hydrogenans</name>
    <dbReference type="NCBI Taxonomy" id="1873719"/>
    <lineage>
        <taxon>Bacteria</taxon>
        <taxon>Bacillati</taxon>
        <taxon>Actinomycetota</taxon>
        <taxon>Actinomycetes</taxon>
        <taxon>Kitasatosporales</taxon>
        <taxon>Streptomycetaceae</taxon>
        <taxon>Streptomyces</taxon>
    </lineage>
</organism>
<evidence type="ECO:0000256" key="2">
    <source>
        <dbReference type="SAM" id="Phobius"/>
    </source>
</evidence>
<feature type="transmembrane region" description="Helical" evidence="2">
    <location>
        <begin position="280"/>
        <end position="305"/>
    </location>
</feature>
<dbReference type="EMBL" id="BNDW01000004">
    <property type="protein sequence ID" value="GHI20042.1"/>
    <property type="molecule type" value="Genomic_DNA"/>
</dbReference>
<feature type="domain" description="DUF4349" evidence="4">
    <location>
        <begin position="93"/>
        <end position="306"/>
    </location>
</feature>
<evidence type="ECO:0000259" key="4">
    <source>
        <dbReference type="Pfam" id="PF14257"/>
    </source>
</evidence>
<dbReference type="Pfam" id="PF14257">
    <property type="entry name" value="DUF4349"/>
    <property type="match status" value="1"/>
</dbReference>
<sequence>MRKTVGTNGRRRAGAALLLAASLLAAGCAGGADGAADSKGAAAAEAAAPDAARQEGNTGGTGGSAGSKADGPRPDASKADASKPGSSKAPAAQHLIRTASLAVEVDRVAPAADRVRAVVAAAGGRVESETTERVDDRYDSAHLVLRVPQERYDGVLAGLAGTGKVLSRQAEAQDVTDQVVDVESRIASQRASVARVRALMDRAERLADVVTLEGELSRRQADLEALLARQASLEDRTSLATITLDLREKERVTVEDEVTDDSRPAVGDAFEGGWDALVAVVAWTLVVLAALAPWLAAALAGYAVWRWVLRPRRAARPVTAPVPAPVPAAVPGQPARRNAAGLPLPDGEPDEAAPAP</sequence>
<feature type="chain" id="PRO_5046928408" description="DUF4349 domain-containing protein" evidence="3">
    <location>
        <begin position="32"/>
        <end position="356"/>
    </location>
</feature>
<accession>A0ABQ3P4T8</accession>
<dbReference type="InterPro" id="IPR025645">
    <property type="entry name" value="DUF4349"/>
</dbReference>
<dbReference type="Proteomes" id="UP001052739">
    <property type="component" value="Unassembled WGS sequence"/>
</dbReference>
<feature type="region of interest" description="Disordered" evidence="1">
    <location>
        <begin position="320"/>
        <end position="356"/>
    </location>
</feature>
<feature type="region of interest" description="Disordered" evidence="1">
    <location>
        <begin position="46"/>
        <end position="92"/>
    </location>
</feature>
<comment type="caution">
    <text evidence="5">The sequence shown here is derived from an EMBL/GenBank/DDBJ whole genome shotgun (WGS) entry which is preliminary data.</text>
</comment>
<feature type="compositionally biased region" description="Basic and acidic residues" evidence="1">
    <location>
        <begin position="70"/>
        <end position="81"/>
    </location>
</feature>
<proteinExistence type="predicted"/>
<evidence type="ECO:0000313" key="6">
    <source>
        <dbReference type="Proteomes" id="UP001052739"/>
    </source>
</evidence>
<protein>
    <recommendedName>
        <fullName evidence="4">DUF4349 domain-containing protein</fullName>
    </recommendedName>
</protein>
<feature type="compositionally biased region" description="Low complexity" evidence="1">
    <location>
        <begin position="82"/>
        <end position="92"/>
    </location>
</feature>
<keyword evidence="2" id="KW-0812">Transmembrane</keyword>
<evidence type="ECO:0000256" key="1">
    <source>
        <dbReference type="SAM" id="MobiDB-lite"/>
    </source>
</evidence>
<gene>
    <name evidence="5" type="ORF">Shyd_14130</name>
</gene>
<evidence type="ECO:0000256" key="3">
    <source>
        <dbReference type="SAM" id="SignalP"/>
    </source>
</evidence>
<dbReference type="RefSeq" id="WP_226651421.1">
    <property type="nucleotide sequence ID" value="NZ_BNDW01000004.1"/>
</dbReference>
<keyword evidence="2" id="KW-0472">Membrane</keyword>
<keyword evidence="3" id="KW-0732">Signal</keyword>
<dbReference type="PROSITE" id="PS51257">
    <property type="entry name" value="PROKAR_LIPOPROTEIN"/>
    <property type="match status" value="1"/>
</dbReference>
<keyword evidence="2" id="KW-1133">Transmembrane helix</keyword>
<reference evidence="5" key="1">
    <citation type="submission" date="2024-05" db="EMBL/GenBank/DDBJ databases">
        <title>Whole genome shotgun sequence of Streptomyces hydrogenans NBRC 13475.</title>
        <authorList>
            <person name="Komaki H."/>
            <person name="Tamura T."/>
        </authorList>
    </citation>
    <scope>NUCLEOTIDE SEQUENCE</scope>
    <source>
        <strain evidence="5">NBRC 13475</strain>
    </source>
</reference>
<name>A0ABQ3P4T8_9ACTN</name>
<evidence type="ECO:0000313" key="5">
    <source>
        <dbReference type="EMBL" id="GHI20042.1"/>
    </source>
</evidence>
<keyword evidence="6" id="KW-1185">Reference proteome</keyword>